<dbReference type="PANTHER" id="PTHR33744:SF16">
    <property type="entry name" value="CARBOHYDRATE DIACID REGULATOR"/>
    <property type="match status" value="1"/>
</dbReference>
<dbReference type="EMBL" id="JADKNH010000005">
    <property type="protein sequence ID" value="MBF4693367.1"/>
    <property type="molecule type" value="Genomic_DNA"/>
</dbReference>
<name>A0ABR9ZSD2_9FIRM</name>
<dbReference type="InterPro" id="IPR025736">
    <property type="entry name" value="PucR_C-HTH_dom"/>
</dbReference>
<reference evidence="3 4" key="1">
    <citation type="submission" date="2020-11" db="EMBL/GenBank/DDBJ databases">
        <title>Fusibacter basophilias sp. nov.</title>
        <authorList>
            <person name="Qiu D."/>
        </authorList>
    </citation>
    <scope>NUCLEOTIDE SEQUENCE [LARGE SCALE GENOMIC DNA]</scope>
    <source>
        <strain evidence="3 4">Q10-2</strain>
    </source>
</reference>
<accession>A0ABR9ZSD2</accession>
<dbReference type="InterPro" id="IPR042070">
    <property type="entry name" value="PucR_C-HTH_sf"/>
</dbReference>
<dbReference type="InterPro" id="IPR012914">
    <property type="entry name" value="PucR_dom"/>
</dbReference>
<evidence type="ECO:0000313" key="4">
    <source>
        <dbReference type="Proteomes" id="UP000614200"/>
    </source>
</evidence>
<comment type="caution">
    <text evidence="3">The sequence shown here is derived from an EMBL/GenBank/DDBJ whole genome shotgun (WGS) entry which is preliminary data.</text>
</comment>
<organism evidence="3 4">
    <name type="scientific">Fusibacter ferrireducens</name>
    <dbReference type="NCBI Taxonomy" id="2785058"/>
    <lineage>
        <taxon>Bacteria</taxon>
        <taxon>Bacillati</taxon>
        <taxon>Bacillota</taxon>
        <taxon>Clostridia</taxon>
        <taxon>Eubacteriales</taxon>
        <taxon>Eubacteriales Family XII. Incertae Sedis</taxon>
        <taxon>Fusibacter</taxon>
    </lineage>
</organism>
<dbReference type="Pfam" id="PF07905">
    <property type="entry name" value="PucR"/>
    <property type="match status" value="1"/>
</dbReference>
<dbReference type="Pfam" id="PF13556">
    <property type="entry name" value="HTH_30"/>
    <property type="match status" value="1"/>
</dbReference>
<gene>
    <name evidence="3" type="ORF">ISU02_09560</name>
</gene>
<dbReference type="InterPro" id="IPR051448">
    <property type="entry name" value="CdaR-like_regulators"/>
</dbReference>
<proteinExistence type="predicted"/>
<dbReference type="Gene3D" id="1.10.10.2840">
    <property type="entry name" value="PucR C-terminal helix-turn-helix domain"/>
    <property type="match status" value="1"/>
</dbReference>
<keyword evidence="4" id="KW-1185">Reference proteome</keyword>
<dbReference type="Proteomes" id="UP000614200">
    <property type="component" value="Unassembled WGS sequence"/>
</dbReference>
<dbReference type="PANTHER" id="PTHR33744">
    <property type="entry name" value="CARBOHYDRATE DIACID REGULATOR"/>
    <property type="match status" value="1"/>
</dbReference>
<evidence type="ECO:0000259" key="1">
    <source>
        <dbReference type="Pfam" id="PF07905"/>
    </source>
</evidence>
<sequence>MRITIKTLLDLPSLSHAKVIAGAKGLDKTVDSISVLEYAEPTALQKTFFDSNEFLGNEIAITGFINIKDDVEAQCRTIRRLHKSGEVGIILYYVGIFMPEIDQRLIDLANKLDFALICMPENRMDLKYSEVIYEVIEAIIKNKMHDPNFVSEMLERISKLSDHQRNMDTVLKMICDHTTSSIYLVDDHFNSVNLSNWPVISNVSIEKISSYYHASIANLPTTPTPIEIGRSIYVCNKAIQSENASPLHLIMAKENGILSEELCNQASEIVQLFINIWSKGHGKIGTDELIRAILNDEPIKMRRLAEILNINILAIHHLIMLVPKKPIDHQALRHDLYQKWQKIVEDVIRLYFNVTFTGTYNDTFVIFLGSDKVKQACKVVKEALEEALSEQSPEPYVLVTCYGQANTTDVRNGYLLYSDYLSAAKIIFPLKTILSLQELRFTKHCYDIISNGENSILEATKILLPLDQSNHSSDALKSTLAIYLLDAASNVALTADYLYVHKNTIKYRIHQINEYLHFDINKMPEHYDLYCAVAIERLLESLPQTPNKD</sequence>
<evidence type="ECO:0000259" key="2">
    <source>
        <dbReference type="Pfam" id="PF13556"/>
    </source>
</evidence>
<dbReference type="RefSeq" id="WP_194701604.1">
    <property type="nucleotide sequence ID" value="NZ_JADKNH010000005.1"/>
</dbReference>
<feature type="domain" description="PucR C-terminal helix-turn-helix" evidence="2">
    <location>
        <begin position="478"/>
        <end position="534"/>
    </location>
</feature>
<feature type="domain" description="Purine catabolism PurC-like" evidence="1">
    <location>
        <begin position="8"/>
        <end position="139"/>
    </location>
</feature>
<evidence type="ECO:0000313" key="3">
    <source>
        <dbReference type="EMBL" id="MBF4693367.1"/>
    </source>
</evidence>
<protein>
    <submittedName>
        <fullName evidence="3">PucR family transcriptional regulator</fullName>
    </submittedName>
</protein>